<dbReference type="SUPFAM" id="SSF63882">
    <property type="entry name" value="MoeA N-terminal region -like"/>
    <property type="match status" value="1"/>
</dbReference>
<dbReference type="GO" id="GO:0006777">
    <property type="term" value="P:Mo-molybdopterin cofactor biosynthetic process"/>
    <property type="evidence" value="ECO:0007669"/>
    <property type="project" value="UniProtKB-UniRule"/>
</dbReference>
<dbReference type="Gene3D" id="3.40.980.10">
    <property type="entry name" value="MoaB/Mog-like domain"/>
    <property type="match status" value="1"/>
</dbReference>
<gene>
    <name evidence="9" type="ORF">C7B43_17590</name>
</gene>
<organism evidence="9 10">
    <name type="scientific">Sulfobacillus benefaciens</name>
    <dbReference type="NCBI Taxonomy" id="453960"/>
    <lineage>
        <taxon>Bacteria</taxon>
        <taxon>Bacillati</taxon>
        <taxon>Bacillota</taxon>
        <taxon>Clostridia</taxon>
        <taxon>Eubacteriales</taxon>
        <taxon>Clostridiales Family XVII. Incertae Sedis</taxon>
        <taxon>Sulfobacillus</taxon>
    </lineage>
</organism>
<dbReference type="GO" id="GO:0046872">
    <property type="term" value="F:metal ion binding"/>
    <property type="evidence" value="ECO:0007669"/>
    <property type="project" value="UniProtKB-UniRule"/>
</dbReference>
<keyword evidence="7" id="KW-0808">Transferase</keyword>
<accession>A0A2T2WS93</accession>
<evidence type="ECO:0000256" key="2">
    <source>
        <dbReference type="ARBA" id="ARBA00010763"/>
    </source>
</evidence>
<dbReference type="InterPro" id="IPR005110">
    <property type="entry name" value="MoeA_linker/N"/>
</dbReference>
<dbReference type="InterPro" id="IPR036135">
    <property type="entry name" value="MoeA_linker/N_sf"/>
</dbReference>
<dbReference type="PANTHER" id="PTHR10192">
    <property type="entry name" value="MOLYBDOPTERIN BIOSYNTHESIS PROTEIN"/>
    <property type="match status" value="1"/>
</dbReference>
<dbReference type="Proteomes" id="UP000242699">
    <property type="component" value="Unassembled WGS sequence"/>
</dbReference>
<dbReference type="InterPro" id="IPR038987">
    <property type="entry name" value="MoeA-like"/>
</dbReference>
<evidence type="ECO:0000256" key="5">
    <source>
        <dbReference type="ARBA" id="ARBA00022505"/>
    </source>
</evidence>
<evidence type="ECO:0000313" key="10">
    <source>
        <dbReference type="Proteomes" id="UP000242699"/>
    </source>
</evidence>
<keyword evidence="7" id="KW-0501">Molybdenum cofactor biosynthesis</keyword>
<keyword evidence="5 7" id="KW-0500">Molybdenum</keyword>
<dbReference type="NCBIfam" id="NF045515">
    <property type="entry name" value="Glp_gephyrin"/>
    <property type="match status" value="1"/>
</dbReference>
<evidence type="ECO:0000256" key="3">
    <source>
        <dbReference type="ARBA" id="ARBA00013269"/>
    </source>
</evidence>
<keyword evidence="7" id="KW-0479">Metal-binding</keyword>
<protein>
    <recommendedName>
        <fullName evidence="4 7">Molybdopterin molybdenumtransferase</fullName>
        <ecNumber evidence="3 7">2.10.1.1</ecNumber>
    </recommendedName>
</protein>
<dbReference type="GO" id="GO:0061599">
    <property type="term" value="F:molybdopterin molybdotransferase activity"/>
    <property type="evidence" value="ECO:0007669"/>
    <property type="project" value="UniProtKB-UniRule"/>
</dbReference>
<dbReference type="GO" id="GO:0005737">
    <property type="term" value="C:cytoplasm"/>
    <property type="evidence" value="ECO:0007669"/>
    <property type="project" value="TreeGrafter"/>
</dbReference>
<dbReference type="CDD" id="cd00887">
    <property type="entry name" value="MoeA"/>
    <property type="match status" value="1"/>
</dbReference>
<comment type="similarity">
    <text evidence="2 7">Belongs to the MoeA family.</text>
</comment>
<evidence type="ECO:0000256" key="4">
    <source>
        <dbReference type="ARBA" id="ARBA00021108"/>
    </source>
</evidence>
<keyword evidence="7" id="KW-0460">Magnesium</keyword>
<dbReference type="Gene3D" id="2.40.340.10">
    <property type="entry name" value="MoeA, C-terminal, domain IV"/>
    <property type="match status" value="1"/>
</dbReference>
<evidence type="ECO:0000313" key="9">
    <source>
        <dbReference type="EMBL" id="PSR25109.1"/>
    </source>
</evidence>
<comment type="function">
    <text evidence="1 7">Catalyzes the insertion of molybdate into adenylated molybdopterin with the concomitant release of AMP.</text>
</comment>
<comment type="catalytic activity">
    <reaction evidence="6">
        <text>adenylyl-molybdopterin + molybdate = Mo-molybdopterin + AMP + H(+)</text>
        <dbReference type="Rhea" id="RHEA:35047"/>
        <dbReference type="ChEBI" id="CHEBI:15378"/>
        <dbReference type="ChEBI" id="CHEBI:36264"/>
        <dbReference type="ChEBI" id="CHEBI:62727"/>
        <dbReference type="ChEBI" id="CHEBI:71302"/>
        <dbReference type="ChEBI" id="CHEBI:456215"/>
        <dbReference type="EC" id="2.10.1.1"/>
    </reaction>
</comment>
<evidence type="ECO:0000256" key="6">
    <source>
        <dbReference type="ARBA" id="ARBA00047317"/>
    </source>
</evidence>
<evidence type="ECO:0000259" key="8">
    <source>
        <dbReference type="SMART" id="SM00852"/>
    </source>
</evidence>
<dbReference type="InterPro" id="IPR036688">
    <property type="entry name" value="MoeA_C_domain_IV_sf"/>
</dbReference>
<dbReference type="EMBL" id="PXYT01000060">
    <property type="protein sequence ID" value="PSR25109.1"/>
    <property type="molecule type" value="Genomic_DNA"/>
</dbReference>
<comment type="pathway">
    <text evidence="7">Cofactor biosynthesis; molybdopterin biosynthesis.</text>
</comment>
<dbReference type="UniPathway" id="UPA00344"/>
<dbReference type="Pfam" id="PF03453">
    <property type="entry name" value="MoeA_N"/>
    <property type="match status" value="1"/>
</dbReference>
<dbReference type="InterPro" id="IPR001453">
    <property type="entry name" value="MoaB/Mog_dom"/>
</dbReference>
<name>A0A2T2WS93_9FIRM</name>
<comment type="caution">
    <text evidence="9">The sequence shown here is derived from an EMBL/GenBank/DDBJ whole genome shotgun (WGS) entry which is preliminary data.</text>
</comment>
<comment type="cofactor">
    <cofactor evidence="7">
        <name>Mg(2+)</name>
        <dbReference type="ChEBI" id="CHEBI:18420"/>
    </cofactor>
</comment>
<dbReference type="SUPFAM" id="SSF53218">
    <property type="entry name" value="Molybdenum cofactor biosynthesis proteins"/>
    <property type="match status" value="1"/>
</dbReference>
<sequence>MGKMSVEELQNRILEDLGVLAQVDDTPVPEAVGRCLAENVHAPINVPVFTRSAVDGYAIKSRDTEIASREEPVMLDIIEKVTTGVVPRQRIQSGQATLVTTGAMLPRGADAVVLVENVSARGQQVIISDRVKKGEHVSVAGEDLGTGEAVLPKGHIVRLVDVAALSALGISRIPVVRRPKVAIFSTGDELVSPGHPLGPAQVYDANAYLLEAAVRESGGDAERLGTIPDRVEQVEMLLSDTAQSGRFDLIVTTGGTGASLLVLEGRDVENIHDLIPGAIAKMGQLKSHGLLMVPGKPTAYGEIAGVPVFALPGWPYSVIMTFQLFVAPAIRKMAGLPPLGAFREVRARLTQELMAEEGMRKYFQLSLKRENGEIWAKPLLAPRPPSAARTIHQMLQGTGYFFLDGVSRTHVREGEWVQVVVDDPGWQ</sequence>
<dbReference type="Gene3D" id="2.170.190.11">
    <property type="entry name" value="Molybdopterin biosynthesis moea protein, domain 3"/>
    <property type="match status" value="1"/>
</dbReference>
<dbReference type="Gene3D" id="3.90.105.10">
    <property type="entry name" value="Molybdopterin biosynthesis moea protein, domain 2"/>
    <property type="match status" value="1"/>
</dbReference>
<dbReference type="InterPro" id="IPR036425">
    <property type="entry name" value="MoaB/Mog-like_dom_sf"/>
</dbReference>
<proteinExistence type="inferred from homology"/>
<reference evidence="9 10" key="1">
    <citation type="journal article" date="2014" name="BMC Genomics">
        <title>Comparison of environmental and isolate Sulfobacillus genomes reveals diverse carbon, sulfur, nitrogen, and hydrogen metabolisms.</title>
        <authorList>
            <person name="Justice N.B."/>
            <person name="Norman A."/>
            <person name="Brown C.T."/>
            <person name="Singh A."/>
            <person name="Thomas B.C."/>
            <person name="Banfield J.F."/>
        </authorList>
    </citation>
    <scope>NUCLEOTIDE SEQUENCE [LARGE SCALE GENOMIC DNA]</scope>
    <source>
        <strain evidence="9">AMDSBA1</strain>
    </source>
</reference>
<evidence type="ECO:0000256" key="7">
    <source>
        <dbReference type="RuleBase" id="RU365090"/>
    </source>
</evidence>
<dbReference type="EC" id="2.10.1.1" evidence="3 7"/>
<dbReference type="SMART" id="SM00852">
    <property type="entry name" value="MoCF_biosynth"/>
    <property type="match status" value="1"/>
</dbReference>
<dbReference type="PANTHER" id="PTHR10192:SF5">
    <property type="entry name" value="GEPHYRIN"/>
    <property type="match status" value="1"/>
</dbReference>
<feature type="domain" description="MoaB/Mog" evidence="8">
    <location>
        <begin position="182"/>
        <end position="332"/>
    </location>
</feature>
<evidence type="ECO:0000256" key="1">
    <source>
        <dbReference type="ARBA" id="ARBA00002901"/>
    </source>
</evidence>
<dbReference type="AlphaFoldDB" id="A0A2T2WS93"/>
<dbReference type="Pfam" id="PF00994">
    <property type="entry name" value="MoCF_biosynth"/>
    <property type="match status" value="1"/>
</dbReference>